<dbReference type="KEGG" id="sdr:SCD_n02806"/>
<feature type="signal peptide" evidence="1">
    <location>
        <begin position="1"/>
        <end position="20"/>
    </location>
</feature>
<evidence type="ECO:0000256" key="1">
    <source>
        <dbReference type="SAM" id="SignalP"/>
    </source>
</evidence>
<protein>
    <submittedName>
        <fullName evidence="2">Uncharacterized protein</fullName>
    </submittedName>
</protein>
<dbReference type="AlphaFoldDB" id="S6AB97"/>
<accession>S6AB97</accession>
<name>S6AB97_SULDS</name>
<evidence type="ECO:0000313" key="2">
    <source>
        <dbReference type="EMBL" id="BAN36605.1"/>
    </source>
</evidence>
<dbReference type="EMBL" id="AP013066">
    <property type="protein sequence ID" value="BAN36605.1"/>
    <property type="molecule type" value="Genomic_DNA"/>
</dbReference>
<gene>
    <name evidence="2" type="ORF">SCD_n02806</name>
</gene>
<dbReference type="OrthoDB" id="9151855at2"/>
<keyword evidence="1" id="KW-0732">Signal</keyword>
<sequence length="241" mass="27295">MKTQFVSLFLLSTLSIAAVAADHNHPDNEPQKPVSSVAEKVSMPSLAARFELHTVGRGADWFMIREPQRIVTFNTGSRQGEVWARDEQGRIEYTRVFAEDRKILDYTDGQLKTLHMTPNWAQLASILSPESIAKLHKTGERKVMGQRALILEGNVDGVRTRLWWLPALQLPARLERGRGKTATQLVLRELYKTPPAAWNWAEESVLGAYDKLDATDLGDMEYDPFVQKVMRQDGHHHGHDS</sequence>
<dbReference type="Proteomes" id="UP000015559">
    <property type="component" value="Chromosome"/>
</dbReference>
<dbReference type="RefSeq" id="WP_009207434.1">
    <property type="nucleotide sequence ID" value="NC_022357.1"/>
</dbReference>
<reference evidence="2 3" key="1">
    <citation type="journal article" date="2012" name="Appl. Environ. Microbiol.">
        <title>Draft genome sequence of a psychrotolerant sulfur-oxidizing bacterium, Sulfuricella denitrificans skB26, and proteomic insights into cold adaptation.</title>
        <authorList>
            <person name="Watanabe T."/>
            <person name="Kojima H."/>
            <person name="Fukui M."/>
        </authorList>
    </citation>
    <scope>NUCLEOTIDE SEQUENCE [LARGE SCALE GENOMIC DNA]</scope>
    <source>
        <strain evidence="3">skB26</strain>
    </source>
</reference>
<proteinExistence type="predicted"/>
<feature type="chain" id="PRO_5004535760" evidence="1">
    <location>
        <begin position="21"/>
        <end position="241"/>
    </location>
</feature>
<dbReference type="HOGENOM" id="CLU_1188241_0_0_4"/>
<dbReference type="eggNOG" id="ENOG50333DG">
    <property type="taxonomic scope" value="Bacteria"/>
</dbReference>
<organism evidence="2 3">
    <name type="scientific">Sulfuricella denitrificans (strain DSM 22764 / NBRC 105220 / skB26)</name>
    <dbReference type="NCBI Taxonomy" id="1163617"/>
    <lineage>
        <taxon>Bacteria</taxon>
        <taxon>Pseudomonadati</taxon>
        <taxon>Pseudomonadota</taxon>
        <taxon>Betaproteobacteria</taxon>
        <taxon>Nitrosomonadales</taxon>
        <taxon>Sulfuricellaceae</taxon>
        <taxon>Sulfuricella</taxon>
    </lineage>
</organism>
<keyword evidence="3" id="KW-1185">Reference proteome</keyword>
<evidence type="ECO:0000313" key="3">
    <source>
        <dbReference type="Proteomes" id="UP000015559"/>
    </source>
</evidence>